<dbReference type="InterPro" id="IPR004090">
    <property type="entry name" value="Chemotax_Me-accpt_rcpt"/>
</dbReference>
<dbReference type="PRINTS" id="PR00260">
    <property type="entry name" value="CHEMTRNSDUCR"/>
</dbReference>
<dbReference type="EMBL" id="SACO01000001">
    <property type="protein sequence ID" value="RVU07908.1"/>
    <property type="molecule type" value="Genomic_DNA"/>
</dbReference>
<dbReference type="Pfam" id="PF00015">
    <property type="entry name" value="MCPsignal"/>
    <property type="match status" value="1"/>
</dbReference>
<dbReference type="CDD" id="cd11386">
    <property type="entry name" value="MCP_signal"/>
    <property type="match status" value="1"/>
</dbReference>
<evidence type="ECO:0000259" key="6">
    <source>
        <dbReference type="PROSITE" id="PS50111"/>
    </source>
</evidence>
<feature type="transmembrane region" description="Helical" evidence="5">
    <location>
        <begin position="180"/>
        <end position="206"/>
    </location>
</feature>
<keyword evidence="5" id="KW-0472">Membrane</keyword>
<dbReference type="AlphaFoldDB" id="A0A437ND78"/>
<dbReference type="RefSeq" id="WP_127705704.1">
    <property type="nucleotide sequence ID" value="NZ_SACO01000001.1"/>
</dbReference>
<organism evidence="8 9">
    <name type="scientific">Novosphingobium umbonatum</name>
    <dbReference type="NCBI Taxonomy" id="1908524"/>
    <lineage>
        <taxon>Bacteria</taxon>
        <taxon>Pseudomonadati</taxon>
        <taxon>Pseudomonadota</taxon>
        <taxon>Alphaproteobacteria</taxon>
        <taxon>Sphingomonadales</taxon>
        <taxon>Sphingomonadaceae</taxon>
        <taxon>Novosphingobium</taxon>
    </lineage>
</organism>
<dbReference type="PANTHER" id="PTHR43531">
    <property type="entry name" value="PROTEIN ICFG"/>
    <property type="match status" value="1"/>
</dbReference>
<evidence type="ECO:0000256" key="1">
    <source>
        <dbReference type="ARBA" id="ARBA00004370"/>
    </source>
</evidence>
<dbReference type="SUPFAM" id="SSF58104">
    <property type="entry name" value="Methyl-accepting chemotaxis protein (MCP) signaling domain"/>
    <property type="match status" value="1"/>
</dbReference>
<dbReference type="FunFam" id="1.10.287.950:FF:000001">
    <property type="entry name" value="Methyl-accepting chemotaxis sensory transducer"/>
    <property type="match status" value="1"/>
</dbReference>
<dbReference type="Pfam" id="PF05227">
    <property type="entry name" value="CHASE3"/>
    <property type="match status" value="1"/>
</dbReference>
<evidence type="ECO:0000313" key="8">
    <source>
        <dbReference type="EMBL" id="RVU07908.1"/>
    </source>
</evidence>
<comment type="caution">
    <text evidence="8">The sequence shown here is derived from an EMBL/GenBank/DDBJ whole genome shotgun (WGS) entry which is preliminary data.</text>
</comment>
<dbReference type="GO" id="GO:0016020">
    <property type="term" value="C:membrane"/>
    <property type="evidence" value="ECO:0007669"/>
    <property type="project" value="UniProtKB-SubCell"/>
</dbReference>
<feature type="domain" description="HAMP" evidence="7">
    <location>
        <begin position="208"/>
        <end position="260"/>
    </location>
</feature>
<dbReference type="GO" id="GO:0006935">
    <property type="term" value="P:chemotaxis"/>
    <property type="evidence" value="ECO:0007669"/>
    <property type="project" value="UniProtKB-KW"/>
</dbReference>
<evidence type="ECO:0000256" key="3">
    <source>
        <dbReference type="ARBA" id="ARBA00029447"/>
    </source>
</evidence>
<feature type="domain" description="HAMP" evidence="7">
    <location>
        <begin position="263"/>
        <end position="314"/>
    </location>
</feature>
<dbReference type="GO" id="GO:0004888">
    <property type="term" value="F:transmembrane signaling receptor activity"/>
    <property type="evidence" value="ECO:0007669"/>
    <property type="project" value="InterPro"/>
</dbReference>
<dbReference type="PROSITE" id="PS50885">
    <property type="entry name" value="HAMP"/>
    <property type="match status" value="2"/>
</dbReference>
<dbReference type="InterPro" id="IPR003660">
    <property type="entry name" value="HAMP_dom"/>
</dbReference>
<dbReference type="SMART" id="SM00283">
    <property type="entry name" value="MA"/>
    <property type="match status" value="1"/>
</dbReference>
<keyword evidence="9" id="KW-1185">Reference proteome</keyword>
<dbReference type="Pfam" id="PF00672">
    <property type="entry name" value="HAMP"/>
    <property type="match status" value="1"/>
</dbReference>
<keyword evidence="5" id="KW-1133">Transmembrane helix</keyword>
<dbReference type="PROSITE" id="PS50111">
    <property type="entry name" value="CHEMOTAXIS_TRANSDUC_2"/>
    <property type="match status" value="1"/>
</dbReference>
<sequence length="617" mass="65188">MLSQLNIPRKLGMSFVAICATAALVMAVFAVNLFMINRLSARSDASRNILAQTMALETSILRENSQLRGFLVTADPSYLKSYTEARAEFDKTSAELRSALTDPAEVKLLDEAREGTLAWRAQWSDTLVAQIKGGDQAGAQERVRAAGKAVLVTKPVLALREIRDHQKEIIADNDSSQSHAILIGSVALVIGGAAMIGLAITLALALSRAIAQPITQLTASMSDLASGHLDIHVATDRHDELGDMARAVVVFRDAARSRQQAEHDQKEALAEIGRILRRLADADLTVRLKGLPSAYQTIASDFNEALARLSTAMQTVGACVDTIRNNSAEIRASANELSERSENQATNLARQASAMEEITASARNGTALINEANGAMTETRHEAEQGGQVVQDAISAMQGIDRATQEISEIIGVIDGIAFQTNLLALNAGVEAARAGDAGKGFAVVASEVRALAQRSADAARDVKTRILSAGEHVHSGVKLVNETGEALHRIINRVSNVSETISAIAQSAQEQSIGLEQINGAISLMDGMTQKNAAMVEETTAAAHMMGNEAGRLFEAFSAFKVGEGQGGFAPPAANYSSGPAPVALPPLRAKPAPVAPPPPRAVANGGFAADDWSEF</sequence>
<keyword evidence="5" id="KW-0812">Transmembrane</keyword>
<dbReference type="InterPro" id="IPR051310">
    <property type="entry name" value="MCP_chemotaxis"/>
</dbReference>
<accession>A0A437ND78</accession>
<comment type="similarity">
    <text evidence="3">Belongs to the methyl-accepting chemotaxis (MCP) protein family.</text>
</comment>
<dbReference type="SMART" id="SM00304">
    <property type="entry name" value="HAMP"/>
    <property type="match status" value="2"/>
</dbReference>
<feature type="transmembrane region" description="Helical" evidence="5">
    <location>
        <begin position="12"/>
        <end position="34"/>
    </location>
</feature>
<evidence type="ECO:0000256" key="4">
    <source>
        <dbReference type="PROSITE-ProRule" id="PRU00284"/>
    </source>
</evidence>
<name>A0A437ND78_9SPHN</name>
<evidence type="ECO:0000256" key="5">
    <source>
        <dbReference type="SAM" id="Phobius"/>
    </source>
</evidence>
<dbReference type="Proteomes" id="UP000282837">
    <property type="component" value="Unassembled WGS sequence"/>
</dbReference>
<evidence type="ECO:0000259" key="7">
    <source>
        <dbReference type="PROSITE" id="PS50885"/>
    </source>
</evidence>
<dbReference type="GO" id="GO:0007165">
    <property type="term" value="P:signal transduction"/>
    <property type="evidence" value="ECO:0007669"/>
    <property type="project" value="UniProtKB-KW"/>
</dbReference>
<dbReference type="Gene3D" id="6.10.340.10">
    <property type="match status" value="1"/>
</dbReference>
<dbReference type="InterPro" id="IPR007891">
    <property type="entry name" value="CHASE3"/>
</dbReference>
<evidence type="ECO:0000256" key="2">
    <source>
        <dbReference type="ARBA" id="ARBA00022500"/>
    </source>
</evidence>
<dbReference type="CDD" id="cd06225">
    <property type="entry name" value="HAMP"/>
    <property type="match status" value="1"/>
</dbReference>
<dbReference type="InterPro" id="IPR004089">
    <property type="entry name" value="MCPsignal_dom"/>
</dbReference>
<comment type="subcellular location">
    <subcellularLocation>
        <location evidence="1">Membrane</location>
    </subcellularLocation>
</comment>
<protein>
    <submittedName>
        <fullName evidence="8">Methyl-accepting chemotaxis protein</fullName>
    </submittedName>
</protein>
<keyword evidence="2" id="KW-0145">Chemotaxis</keyword>
<reference evidence="8 9" key="1">
    <citation type="submission" date="2019-01" db="EMBL/GenBank/DDBJ databases">
        <authorList>
            <person name="Chen W.-M."/>
        </authorList>
    </citation>
    <scope>NUCLEOTIDE SEQUENCE [LARGE SCALE GENOMIC DNA]</scope>
    <source>
        <strain evidence="8 9">FSY-9</strain>
    </source>
</reference>
<keyword evidence="4" id="KW-0807">Transducer</keyword>
<dbReference type="OrthoDB" id="5292010at2"/>
<gene>
    <name evidence="8" type="ORF">EOE18_02200</name>
</gene>
<evidence type="ECO:0000313" key="9">
    <source>
        <dbReference type="Proteomes" id="UP000282837"/>
    </source>
</evidence>
<dbReference type="Gene3D" id="1.10.287.950">
    <property type="entry name" value="Methyl-accepting chemotaxis protein"/>
    <property type="match status" value="1"/>
</dbReference>
<proteinExistence type="inferred from homology"/>
<feature type="domain" description="Methyl-accepting transducer" evidence="6">
    <location>
        <begin position="319"/>
        <end position="548"/>
    </location>
</feature>
<dbReference type="PANTHER" id="PTHR43531:SF11">
    <property type="entry name" value="METHYL-ACCEPTING CHEMOTAXIS PROTEIN 3"/>
    <property type="match status" value="1"/>
</dbReference>